<accession>A0ABV6UJJ7</accession>
<dbReference type="GO" id="GO:0004497">
    <property type="term" value="F:monooxygenase activity"/>
    <property type="evidence" value="ECO:0007669"/>
    <property type="project" value="UniProtKB-KW"/>
</dbReference>
<comment type="cofactor">
    <cofactor evidence="1">
        <name>FAD</name>
        <dbReference type="ChEBI" id="CHEBI:57692"/>
    </cofactor>
</comment>
<organism evidence="5 6">
    <name type="scientific">Streptacidiphilus cavernicola</name>
    <dbReference type="NCBI Taxonomy" id="3342716"/>
    <lineage>
        <taxon>Bacteria</taxon>
        <taxon>Bacillati</taxon>
        <taxon>Actinomycetota</taxon>
        <taxon>Actinomycetes</taxon>
        <taxon>Kitasatosporales</taxon>
        <taxon>Streptomycetaceae</taxon>
        <taxon>Streptacidiphilus</taxon>
    </lineage>
</organism>
<dbReference type="SUPFAM" id="SSF51905">
    <property type="entry name" value="FAD/NAD(P)-binding domain"/>
    <property type="match status" value="1"/>
</dbReference>
<dbReference type="Pfam" id="PF21274">
    <property type="entry name" value="Rng_hyd_C"/>
    <property type="match status" value="1"/>
</dbReference>
<dbReference type="Pfam" id="PF01494">
    <property type="entry name" value="FAD_binding_3"/>
    <property type="match status" value="1"/>
</dbReference>
<keyword evidence="5" id="KW-0503">Monooxygenase</keyword>
<dbReference type="EMBL" id="JBHEZZ010000004">
    <property type="protein sequence ID" value="MFC1401630.1"/>
    <property type="molecule type" value="Genomic_DNA"/>
</dbReference>
<comment type="caution">
    <text evidence="5">The sequence shown here is derived from an EMBL/GenBank/DDBJ whole genome shotgun (WGS) entry which is preliminary data.</text>
</comment>
<dbReference type="InterPro" id="IPR036188">
    <property type="entry name" value="FAD/NAD-bd_sf"/>
</dbReference>
<dbReference type="InterPro" id="IPR050641">
    <property type="entry name" value="RIFMO-like"/>
</dbReference>
<keyword evidence="2" id="KW-0285">Flavoprotein</keyword>
<evidence type="ECO:0000256" key="2">
    <source>
        <dbReference type="ARBA" id="ARBA00022630"/>
    </source>
</evidence>
<dbReference type="InterPro" id="IPR002938">
    <property type="entry name" value="FAD-bd"/>
</dbReference>
<evidence type="ECO:0000256" key="3">
    <source>
        <dbReference type="ARBA" id="ARBA00022827"/>
    </source>
</evidence>
<dbReference type="RefSeq" id="WP_030264715.1">
    <property type="nucleotide sequence ID" value="NZ_JBHEZZ010000004.1"/>
</dbReference>
<keyword evidence="6" id="KW-1185">Reference proteome</keyword>
<protein>
    <submittedName>
        <fullName evidence="5">FAD-dependent monooxygenase</fullName>
    </submittedName>
</protein>
<keyword evidence="5" id="KW-0560">Oxidoreductase</keyword>
<dbReference type="Proteomes" id="UP001592528">
    <property type="component" value="Unassembled WGS sequence"/>
</dbReference>
<dbReference type="PRINTS" id="PR00420">
    <property type="entry name" value="RNGMNOXGNASE"/>
</dbReference>
<reference evidence="5 6" key="1">
    <citation type="submission" date="2024-09" db="EMBL/GenBank/DDBJ databases">
        <authorList>
            <person name="Lee S.D."/>
        </authorList>
    </citation>
    <scope>NUCLEOTIDE SEQUENCE [LARGE SCALE GENOMIC DNA]</scope>
    <source>
        <strain evidence="5 6">N1-5</strain>
    </source>
</reference>
<dbReference type="Gene3D" id="3.50.50.60">
    <property type="entry name" value="FAD/NAD(P)-binding domain"/>
    <property type="match status" value="2"/>
</dbReference>
<dbReference type="PANTHER" id="PTHR43004">
    <property type="entry name" value="TRK SYSTEM POTASSIUM UPTAKE PROTEIN"/>
    <property type="match status" value="1"/>
</dbReference>
<evidence type="ECO:0000313" key="5">
    <source>
        <dbReference type="EMBL" id="MFC1401630.1"/>
    </source>
</evidence>
<dbReference type="PANTHER" id="PTHR43004:SF19">
    <property type="entry name" value="BINDING MONOOXYGENASE, PUTATIVE (JCVI)-RELATED"/>
    <property type="match status" value="1"/>
</dbReference>
<gene>
    <name evidence="5" type="ORF">ACEZDJ_10050</name>
</gene>
<evidence type="ECO:0000256" key="1">
    <source>
        <dbReference type="ARBA" id="ARBA00001974"/>
    </source>
</evidence>
<evidence type="ECO:0000313" key="6">
    <source>
        <dbReference type="Proteomes" id="UP001592528"/>
    </source>
</evidence>
<evidence type="ECO:0000259" key="4">
    <source>
        <dbReference type="Pfam" id="PF01494"/>
    </source>
</evidence>
<sequence>MIDVVIAGAGPNGLMLACELALAGVRPLVLERLTEPSPEQRANGLVGQVVRMLDRRGLYERLAAPGAVPGPTPRFLFGAFPLDLHDLPDNPLYTLMVPQRRIEQMLAERAVELGVEIRRGHQVTGLAQGEKSVTVELHGREPIEAAFLVGADGGHSVVRKLSRIAFPGVTRDSSVSRAGHVSVAQQMVGPGGELVVPGFGVVPPFQHLRTEHGLIAWAPFPGGDPLISAVEWGQPAEGEASLDELRDSVGRVLGADLPLGPPTGPGPHVMRRLFGGNTRIADRYRAGRVLLLGDAAHVHSAIGGPGLNLGLQDAVNLGWKLAAELRGHAAEGLLDTYQSERAPVARRVAMHTQAQSVLIQPGGDVTALRELFGELLAQSGVRQHLADLLSGADISYDMGPAGPATGPLVGRWAPDLPTLPDLRRLTSTGRPLLLDPSGVLDLGRWAPLVDAVPAPGLDTALLLRPDCYVAWQGRPAGAGRSTGRSAGDGLHEALGTWFKAP</sequence>
<keyword evidence="3" id="KW-0274">FAD</keyword>
<proteinExistence type="predicted"/>
<dbReference type="Gene3D" id="3.40.30.120">
    <property type="match status" value="1"/>
</dbReference>
<dbReference type="Gene3D" id="3.30.70.2450">
    <property type="match status" value="1"/>
</dbReference>
<feature type="domain" description="FAD-binding" evidence="4">
    <location>
        <begin position="2"/>
        <end position="350"/>
    </location>
</feature>
<name>A0ABV6UJJ7_9ACTN</name>